<dbReference type="Proteomes" id="UP000680588">
    <property type="component" value="Chromosome"/>
</dbReference>
<organism evidence="3 4">
    <name type="scientific">Arthrobacter sunyaminii</name>
    <dbReference type="NCBI Taxonomy" id="2816859"/>
    <lineage>
        <taxon>Bacteria</taxon>
        <taxon>Bacillati</taxon>
        <taxon>Actinomycetota</taxon>
        <taxon>Actinomycetes</taxon>
        <taxon>Micrococcales</taxon>
        <taxon>Micrococcaceae</taxon>
        <taxon>Arthrobacter</taxon>
    </lineage>
</organism>
<keyword evidence="1" id="KW-0808">Transferase</keyword>
<dbReference type="Pfam" id="PF00534">
    <property type="entry name" value="Glycos_transf_1"/>
    <property type="match status" value="1"/>
</dbReference>
<dbReference type="PANTHER" id="PTHR12526">
    <property type="entry name" value="GLYCOSYLTRANSFERASE"/>
    <property type="match status" value="1"/>
</dbReference>
<gene>
    <name evidence="3" type="ORF">KG104_05210</name>
</gene>
<keyword evidence="4" id="KW-1185">Reference proteome</keyword>
<dbReference type="AlphaFoldDB" id="A0A975S7D4"/>
<reference evidence="3" key="1">
    <citation type="submission" date="2021-06" db="EMBL/GenBank/DDBJ databases">
        <title>Novel species in genus Arthrobacter.</title>
        <authorList>
            <person name="Zhang G."/>
        </authorList>
    </citation>
    <scope>NUCLEOTIDE SEQUENCE</scope>
    <source>
        <strain evidence="3">Zg-ZUI122</strain>
    </source>
</reference>
<name>A0A975S7D4_9MICC</name>
<evidence type="ECO:0000259" key="2">
    <source>
        <dbReference type="Pfam" id="PF00534"/>
    </source>
</evidence>
<feature type="domain" description="Glycosyl transferase family 1" evidence="2">
    <location>
        <begin position="39"/>
        <end position="188"/>
    </location>
</feature>
<dbReference type="PANTHER" id="PTHR12526:SF630">
    <property type="entry name" value="GLYCOSYLTRANSFERASE"/>
    <property type="match status" value="1"/>
</dbReference>
<protein>
    <submittedName>
        <fullName evidence="3">Glycosyltransferase family 4 protein</fullName>
    </submittedName>
</protein>
<dbReference type="InterPro" id="IPR001296">
    <property type="entry name" value="Glyco_trans_1"/>
</dbReference>
<dbReference type="SUPFAM" id="SSF53756">
    <property type="entry name" value="UDP-Glycosyltransferase/glycogen phosphorylase"/>
    <property type="match status" value="1"/>
</dbReference>
<evidence type="ECO:0000313" key="4">
    <source>
        <dbReference type="Proteomes" id="UP000680588"/>
    </source>
</evidence>
<dbReference type="EMBL" id="CP076456">
    <property type="protein sequence ID" value="QWQ37166.1"/>
    <property type="molecule type" value="Genomic_DNA"/>
</dbReference>
<dbReference type="CDD" id="cd03801">
    <property type="entry name" value="GT4_PimA-like"/>
    <property type="match status" value="1"/>
</dbReference>
<evidence type="ECO:0000313" key="3">
    <source>
        <dbReference type="EMBL" id="QWQ37166.1"/>
    </source>
</evidence>
<evidence type="ECO:0000256" key="1">
    <source>
        <dbReference type="ARBA" id="ARBA00022679"/>
    </source>
</evidence>
<dbReference type="GO" id="GO:0016757">
    <property type="term" value="F:glycosyltransferase activity"/>
    <property type="evidence" value="ECO:0007669"/>
    <property type="project" value="InterPro"/>
</dbReference>
<dbReference type="Gene3D" id="3.40.50.2000">
    <property type="entry name" value="Glycogen Phosphorylase B"/>
    <property type="match status" value="1"/>
</dbReference>
<proteinExistence type="predicted"/>
<dbReference type="RefSeq" id="WP_207347474.1">
    <property type="nucleotide sequence ID" value="NZ_CP076456.1"/>
</dbReference>
<dbReference type="KEGG" id="asun:KG104_05210"/>
<accession>A0A975S7D4</accession>
<sequence length="214" mass="23421">MLTDEMRQIVSSFLDSAEKTEIVMVRNMVEVPPLTQRRNDTVVFAGEVGERKGADTLLSAWNNIAGQRRSGWKLIIAGPIVMDLSAYPIDESVEFLGTVPHKDVVELQRTARIAVLPSRHEALPMFLLESMAAGCAVISTDVGQIKELLSDEAGVLVRPADSDGLLQALTGLMENAEARETTANRARQKVETEYSLRSQSVGLETAWLSIGKVK</sequence>